<dbReference type="GeneID" id="27139303"/>
<dbReference type="AlphaFoldDB" id="A0A142CTE9"/>
<sequence>MRHYELVKVREDGKIELPLELAYELGLVKGAYFLVEIDTDLKEAHLERIALPGKKLVEVELVVEDRPGVLAKVSGLFGKHGINILFNESEELSELGLAAIVAIMDVSGSRISLEELKRALMGLEEVKELTLREVE</sequence>
<dbReference type="RefSeq" id="WP_054841182.1">
    <property type="nucleotide sequence ID" value="NZ_CP014750.1"/>
</dbReference>
<organism evidence="2 3">
    <name type="scientific">Thermococcus peptonophilus</name>
    <dbReference type="NCBI Taxonomy" id="53952"/>
    <lineage>
        <taxon>Archaea</taxon>
        <taxon>Methanobacteriati</taxon>
        <taxon>Methanobacteriota</taxon>
        <taxon>Thermococci</taxon>
        <taxon>Thermococcales</taxon>
        <taxon>Thermococcaceae</taxon>
        <taxon>Thermococcus</taxon>
    </lineage>
</organism>
<dbReference type="SUPFAM" id="SSF55021">
    <property type="entry name" value="ACT-like"/>
    <property type="match status" value="1"/>
</dbReference>
<reference evidence="3" key="1">
    <citation type="submission" date="2016-03" db="EMBL/GenBank/DDBJ databases">
        <authorList>
            <person name="Oger P.M."/>
        </authorList>
    </citation>
    <scope>NUCLEOTIDE SEQUENCE [LARGE SCALE GENOMIC DNA]</scope>
    <source>
        <strain evidence="3">OG-1</strain>
    </source>
</reference>
<evidence type="ECO:0000259" key="1">
    <source>
        <dbReference type="PROSITE" id="PS51671"/>
    </source>
</evidence>
<keyword evidence="3" id="KW-1185">Reference proteome</keyword>
<dbReference type="Proteomes" id="UP000073604">
    <property type="component" value="Chromosome"/>
</dbReference>
<dbReference type="KEGG" id="tpep:A0127_02115"/>
<dbReference type="InterPro" id="IPR002912">
    <property type="entry name" value="ACT_dom"/>
</dbReference>
<dbReference type="STRING" id="53952.A0127_02115"/>
<dbReference type="Pfam" id="PF01842">
    <property type="entry name" value="ACT"/>
    <property type="match status" value="1"/>
</dbReference>
<dbReference type="OrthoDB" id="85792at2157"/>
<evidence type="ECO:0000313" key="2">
    <source>
        <dbReference type="EMBL" id="AMQ18051.1"/>
    </source>
</evidence>
<dbReference type="InterPro" id="IPR045865">
    <property type="entry name" value="ACT-like_dom_sf"/>
</dbReference>
<dbReference type="CDD" id="cd02116">
    <property type="entry name" value="ACT"/>
    <property type="match status" value="1"/>
</dbReference>
<dbReference type="NCBIfam" id="NF006352">
    <property type="entry name" value="PRK08577.1"/>
    <property type="match status" value="1"/>
</dbReference>
<protein>
    <recommendedName>
        <fullName evidence="1">ACT domain-containing protein</fullName>
    </recommendedName>
</protein>
<accession>A0A142CTE9</accession>
<proteinExistence type="predicted"/>
<dbReference type="PROSITE" id="PS51671">
    <property type="entry name" value="ACT"/>
    <property type="match status" value="1"/>
</dbReference>
<evidence type="ECO:0000313" key="3">
    <source>
        <dbReference type="Proteomes" id="UP000073604"/>
    </source>
</evidence>
<gene>
    <name evidence="2" type="ORF">A0127_02115</name>
</gene>
<dbReference type="Gene3D" id="3.30.70.260">
    <property type="match status" value="1"/>
</dbReference>
<name>A0A142CTE9_9EURY</name>
<dbReference type="EMBL" id="CP014750">
    <property type="protein sequence ID" value="AMQ18051.1"/>
    <property type="molecule type" value="Genomic_DNA"/>
</dbReference>
<feature type="domain" description="ACT" evidence="1">
    <location>
        <begin position="58"/>
        <end position="134"/>
    </location>
</feature>